<keyword evidence="2" id="KW-1133">Transmembrane helix</keyword>
<protein>
    <submittedName>
        <fullName evidence="3">Uncharacterized protein</fullName>
    </submittedName>
</protein>
<dbReference type="Proteomes" id="UP000799770">
    <property type="component" value="Unassembled WGS sequence"/>
</dbReference>
<evidence type="ECO:0000313" key="3">
    <source>
        <dbReference type="EMBL" id="KAF2120895.1"/>
    </source>
</evidence>
<proteinExistence type="predicted"/>
<gene>
    <name evidence="3" type="ORF">BDV96DRAFT_280604</name>
</gene>
<sequence>MLARFQIYGRDLRSFSLSISGTEPWTRSKMYRQLLVLLGSFHFAVAAPQGFTVITVWPPLQNSTLPSTTPTPTPTSEPTIAPYNPCDEGFTPDYRGWCRPTTTSSRPWCPSGFASDYEGYCHRISTTTSSSASKFTCSSGFIPDYRGYSYCRKTFPYTPYEPPTPFLSTTTMAPVSSSYVPVRSYMPGGCSSGWITDYRGYCILTAPRPQPTIEKRIVTTKVVEEDISAENLA</sequence>
<reference evidence="3" key="1">
    <citation type="journal article" date="2020" name="Stud. Mycol.">
        <title>101 Dothideomycetes genomes: a test case for predicting lifestyles and emergence of pathogens.</title>
        <authorList>
            <person name="Haridas S."/>
            <person name="Albert R."/>
            <person name="Binder M."/>
            <person name="Bloem J."/>
            <person name="Labutti K."/>
            <person name="Salamov A."/>
            <person name="Andreopoulos B."/>
            <person name="Baker S."/>
            <person name="Barry K."/>
            <person name="Bills G."/>
            <person name="Bluhm B."/>
            <person name="Cannon C."/>
            <person name="Castanera R."/>
            <person name="Culley D."/>
            <person name="Daum C."/>
            <person name="Ezra D."/>
            <person name="Gonzalez J."/>
            <person name="Henrissat B."/>
            <person name="Kuo A."/>
            <person name="Liang C."/>
            <person name="Lipzen A."/>
            <person name="Lutzoni F."/>
            <person name="Magnuson J."/>
            <person name="Mondo S."/>
            <person name="Nolan M."/>
            <person name="Ohm R."/>
            <person name="Pangilinan J."/>
            <person name="Park H.-J."/>
            <person name="Ramirez L."/>
            <person name="Alfaro M."/>
            <person name="Sun H."/>
            <person name="Tritt A."/>
            <person name="Yoshinaga Y."/>
            <person name="Zwiers L.-H."/>
            <person name="Turgeon B."/>
            <person name="Goodwin S."/>
            <person name="Spatafora J."/>
            <person name="Crous P."/>
            <person name="Grigoriev I."/>
        </authorList>
    </citation>
    <scope>NUCLEOTIDE SEQUENCE</scope>
    <source>
        <strain evidence="3">CBS 627.86</strain>
    </source>
</reference>
<evidence type="ECO:0000256" key="1">
    <source>
        <dbReference type="SAM" id="MobiDB-lite"/>
    </source>
</evidence>
<organism evidence="3 4">
    <name type="scientific">Lophiotrema nucula</name>
    <dbReference type="NCBI Taxonomy" id="690887"/>
    <lineage>
        <taxon>Eukaryota</taxon>
        <taxon>Fungi</taxon>
        <taxon>Dikarya</taxon>
        <taxon>Ascomycota</taxon>
        <taxon>Pezizomycotina</taxon>
        <taxon>Dothideomycetes</taxon>
        <taxon>Pleosporomycetidae</taxon>
        <taxon>Pleosporales</taxon>
        <taxon>Lophiotremataceae</taxon>
        <taxon>Lophiotrema</taxon>
    </lineage>
</organism>
<keyword evidence="4" id="KW-1185">Reference proteome</keyword>
<feature type="region of interest" description="Disordered" evidence="1">
    <location>
        <begin position="64"/>
        <end position="84"/>
    </location>
</feature>
<dbReference type="EMBL" id="ML977313">
    <property type="protein sequence ID" value="KAF2120895.1"/>
    <property type="molecule type" value="Genomic_DNA"/>
</dbReference>
<evidence type="ECO:0000313" key="4">
    <source>
        <dbReference type="Proteomes" id="UP000799770"/>
    </source>
</evidence>
<name>A0A6A5ZNY4_9PLEO</name>
<feature type="transmembrane region" description="Helical" evidence="2">
    <location>
        <begin position="34"/>
        <end position="57"/>
    </location>
</feature>
<evidence type="ECO:0000256" key="2">
    <source>
        <dbReference type="SAM" id="Phobius"/>
    </source>
</evidence>
<accession>A0A6A5ZNY4</accession>
<dbReference type="AlphaFoldDB" id="A0A6A5ZNY4"/>
<keyword evidence="2" id="KW-0472">Membrane</keyword>
<keyword evidence="2" id="KW-0812">Transmembrane</keyword>